<dbReference type="SUPFAM" id="SSF55681">
    <property type="entry name" value="Class II aaRS and biotin synthetases"/>
    <property type="match status" value="1"/>
</dbReference>
<keyword evidence="8" id="KW-1185">Reference proteome</keyword>
<dbReference type="GO" id="GO:0004815">
    <property type="term" value="F:aspartate-tRNA ligase activity"/>
    <property type="evidence" value="ECO:0007669"/>
    <property type="project" value="TreeGrafter"/>
</dbReference>
<protein>
    <submittedName>
        <fullName evidence="7">Aspartate--tRNA ligase</fullName>
    </submittedName>
</protein>
<dbReference type="Gene3D" id="3.30.1360.30">
    <property type="entry name" value="GAD-like domain"/>
    <property type="match status" value="2"/>
</dbReference>
<accession>A0A4C1XM92</accession>
<dbReference type="GO" id="GO:0005524">
    <property type="term" value="F:ATP binding"/>
    <property type="evidence" value="ECO:0007669"/>
    <property type="project" value="UniProtKB-KW"/>
</dbReference>
<evidence type="ECO:0000313" key="8">
    <source>
        <dbReference type="Proteomes" id="UP000299102"/>
    </source>
</evidence>
<dbReference type="STRING" id="151549.A0A4C1XM92"/>
<evidence type="ECO:0000256" key="4">
    <source>
        <dbReference type="ARBA" id="ARBA00022917"/>
    </source>
</evidence>
<feature type="domain" description="Aminoacyl-tRNA synthetase class II (D/K/N)" evidence="6">
    <location>
        <begin position="3"/>
        <end position="385"/>
    </location>
</feature>
<dbReference type="InterPro" id="IPR004115">
    <property type="entry name" value="GAD-like_sf"/>
</dbReference>
<dbReference type="OrthoDB" id="439710at2759"/>
<dbReference type="PANTHER" id="PTHR22594">
    <property type="entry name" value="ASPARTYL/LYSYL-TRNA SYNTHETASE"/>
    <property type="match status" value="1"/>
</dbReference>
<keyword evidence="3" id="KW-0067">ATP-binding</keyword>
<reference evidence="7 8" key="1">
    <citation type="journal article" date="2019" name="Commun. Biol.">
        <title>The bagworm genome reveals a unique fibroin gene that provides high tensile strength.</title>
        <authorList>
            <person name="Kono N."/>
            <person name="Nakamura H."/>
            <person name="Ohtoshi R."/>
            <person name="Tomita M."/>
            <person name="Numata K."/>
            <person name="Arakawa K."/>
        </authorList>
    </citation>
    <scope>NUCLEOTIDE SEQUENCE [LARGE SCALE GENOMIC DNA]</scope>
</reference>
<keyword evidence="5" id="KW-0030">Aminoacyl-tRNA synthetase</keyword>
<evidence type="ECO:0000256" key="2">
    <source>
        <dbReference type="ARBA" id="ARBA00022741"/>
    </source>
</evidence>
<proteinExistence type="predicted"/>
<dbReference type="InterPro" id="IPR045864">
    <property type="entry name" value="aa-tRNA-synth_II/BPL/LPL"/>
</dbReference>
<organism evidence="7 8">
    <name type="scientific">Eumeta variegata</name>
    <name type="common">Bagworm moth</name>
    <name type="synonym">Eumeta japonica</name>
    <dbReference type="NCBI Taxonomy" id="151549"/>
    <lineage>
        <taxon>Eukaryota</taxon>
        <taxon>Metazoa</taxon>
        <taxon>Ecdysozoa</taxon>
        <taxon>Arthropoda</taxon>
        <taxon>Hexapoda</taxon>
        <taxon>Insecta</taxon>
        <taxon>Pterygota</taxon>
        <taxon>Neoptera</taxon>
        <taxon>Endopterygota</taxon>
        <taxon>Lepidoptera</taxon>
        <taxon>Glossata</taxon>
        <taxon>Ditrysia</taxon>
        <taxon>Tineoidea</taxon>
        <taxon>Psychidae</taxon>
        <taxon>Oiketicinae</taxon>
        <taxon>Eumeta</taxon>
    </lineage>
</organism>
<evidence type="ECO:0000259" key="6">
    <source>
        <dbReference type="Pfam" id="PF00152"/>
    </source>
</evidence>
<dbReference type="EMBL" id="BGZK01000888">
    <property type="protein sequence ID" value="GBP64122.1"/>
    <property type="molecule type" value="Genomic_DNA"/>
</dbReference>
<name>A0A4C1XM92_EUMVA</name>
<dbReference type="Pfam" id="PF00152">
    <property type="entry name" value="tRNA-synt_2"/>
    <property type="match status" value="1"/>
</dbReference>
<comment type="caution">
    <text evidence="7">The sequence shown here is derived from an EMBL/GenBank/DDBJ whole genome shotgun (WGS) entry which is preliminary data.</text>
</comment>
<evidence type="ECO:0000313" key="7">
    <source>
        <dbReference type="EMBL" id="GBP64122.1"/>
    </source>
</evidence>
<gene>
    <name evidence="7" type="primary">aspS</name>
    <name evidence="7" type="ORF">EVAR_8491_1</name>
</gene>
<evidence type="ECO:0000256" key="3">
    <source>
        <dbReference type="ARBA" id="ARBA00022840"/>
    </source>
</evidence>
<evidence type="ECO:0000256" key="1">
    <source>
        <dbReference type="ARBA" id="ARBA00022598"/>
    </source>
</evidence>
<dbReference type="AlphaFoldDB" id="A0A4C1XM92"/>
<dbReference type="InterPro" id="IPR004364">
    <property type="entry name" value="Aa-tRNA-synt_II"/>
</dbReference>
<dbReference type="Gene3D" id="3.30.930.10">
    <property type="entry name" value="Bira Bifunctional Protein, Domain 2"/>
    <property type="match status" value="2"/>
</dbReference>
<dbReference type="GO" id="GO:0006422">
    <property type="term" value="P:aspartyl-tRNA aminoacylation"/>
    <property type="evidence" value="ECO:0007669"/>
    <property type="project" value="TreeGrafter"/>
</dbReference>
<dbReference type="PANTHER" id="PTHR22594:SF5">
    <property type="entry name" value="ASPARTATE--TRNA LIGASE, MITOCHONDRIAL"/>
    <property type="match status" value="1"/>
</dbReference>
<keyword evidence="1 7" id="KW-0436">Ligase</keyword>
<evidence type="ECO:0000256" key="5">
    <source>
        <dbReference type="ARBA" id="ARBA00023146"/>
    </source>
</evidence>
<keyword evidence="2" id="KW-0547">Nucleotide-binding</keyword>
<dbReference type="Proteomes" id="UP000299102">
    <property type="component" value="Unassembled WGS sequence"/>
</dbReference>
<dbReference type="GO" id="GO:0005739">
    <property type="term" value="C:mitochondrion"/>
    <property type="evidence" value="ECO:0007669"/>
    <property type="project" value="TreeGrafter"/>
</dbReference>
<keyword evidence="4" id="KW-0648">Protein biosynthesis</keyword>
<sequence length="424" mass="47307">MVTADSQPEFTTLSIEMSFADQDAVIGLVEDMLRSVYPMSMPDGAFPRISYKDALHTYGSPTPDCSFDLKLTEISNYFKERLTDSSFGAFMLLYPKNVGELTVSTKDSITKITKQYQDVTISRNLTKLNHGNLEEIKQIINDYSFFLAYGDSEKTNPSLSISTQTARLIQGRPQRRSSYSLGLGCLSLWSDHRLRQIGVVTHTDADHTPSLLDLLLTSYPDSYKVSVNAPLGSSDYCLVRTLGEVRMVLRDELKEKKVLKENVLSPLWVVDLPMFVKEKDDIIKFYGQPFPKPHADDTLNVRAMSFDLVIKGKKFGSGAVRANESQLVTRQLRVLRATETVAPHFIKTLNSGCPPHAGISIGVDRLVAFSCQAGSIRDVIAFPKIKGGKDLVTGAPFHLRRRQRSDDDISEPIAKVMKISQSNK</sequence>